<evidence type="ECO:0000256" key="4">
    <source>
        <dbReference type="ARBA" id="ARBA00022989"/>
    </source>
</evidence>
<accession>A0A328HFI1</accession>
<evidence type="ECO:0000256" key="5">
    <source>
        <dbReference type="ARBA" id="ARBA00023136"/>
    </source>
</evidence>
<dbReference type="Proteomes" id="UP000249166">
    <property type="component" value="Unassembled WGS sequence"/>
</dbReference>
<evidence type="ECO:0000256" key="2">
    <source>
        <dbReference type="ARBA" id="ARBA00022475"/>
    </source>
</evidence>
<keyword evidence="5 6" id="KW-0472">Membrane</keyword>
<feature type="transmembrane region" description="Helical" evidence="6">
    <location>
        <begin position="306"/>
        <end position="328"/>
    </location>
</feature>
<protein>
    <submittedName>
        <fullName evidence="7">Polysaccharide biosynthesis protein</fullName>
    </submittedName>
</protein>
<feature type="transmembrane region" description="Helical" evidence="6">
    <location>
        <begin position="367"/>
        <end position="386"/>
    </location>
</feature>
<dbReference type="PANTHER" id="PTHR30250:SF11">
    <property type="entry name" value="O-ANTIGEN TRANSPORTER-RELATED"/>
    <property type="match status" value="1"/>
</dbReference>
<proteinExistence type="predicted"/>
<evidence type="ECO:0000256" key="6">
    <source>
        <dbReference type="SAM" id="Phobius"/>
    </source>
</evidence>
<feature type="transmembrane region" description="Helical" evidence="6">
    <location>
        <begin position="58"/>
        <end position="82"/>
    </location>
</feature>
<sequence>MRAKAGAAVSDATPVRHSALRSSLGLVAGKAAQTGAGFAFWIVAARATSDREVGLTTAAVSAVMICTQLAVLGAGSAVIVAVGRGEAPARILDAAFAIVGVAGTILSIGYLALQSAVAPDTASVSVLFWLTFIVAAVTGTMVIVLDQALVALGRGASATSRYVLGGAVSLGAAGAVALWAHGAPDDVLLACWTLGSAVACMVGAIQLRKLVGYRPRPSLRLARGRPLLALGFPNQLLTLTERTPGLVLPLLLAHTVAPEAAAYWYPAWMMAWAAYQAPTLMGIVQFSEGVRDADRLVPSTWASLRWSLAIGGLGAAVLILLAHPLLSLLGERYADSSAGALRWLAAGLVPYAVLQAYNAVCRARGRYTEAIVVGVTLGVALCASALSAADRGATDMALAWLLVLSIGAAVVGLRLVAVLRRVTEEARRAPATQEEL</sequence>
<organism evidence="7 8">
    <name type="scientific">Arthrobacter globiformis</name>
    <dbReference type="NCBI Taxonomy" id="1665"/>
    <lineage>
        <taxon>Bacteria</taxon>
        <taxon>Bacillati</taxon>
        <taxon>Actinomycetota</taxon>
        <taxon>Actinomycetes</taxon>
        <taxon>Micrococcales</taxon>
        <taxon>Micrococcaceae</taxon>
        <taxon>Arthrobacter</taxon>
    </lineage>
</organism>
<reference evidence="7 8" key="1">
    <citation type="submission" date="2018-04" db="EMBL/GenBank/DDBJ databases">
        <title>Bacteria isolated from cave deposits of Manipur.</title>
        <authorList>
            <person name="Sahoo D."/>
            <person name="Sarangthem I."/>
            <person name="Nandeibam J."/>
        </authorList>
    </citation>
    <scope>NUCLEOTIDE SEQUENCE [LARGE SCALE GENOMIC DNA]</scope>
    <source>
        <strain evidence="8">mrc11</strain>
    </source>
</reference>
<feature type="transmembrane region" description="Helical" evidence="6">
    <location>
        <begin position="94"/>
        <end position="114"/>
    </location>
</feature>
<dbReference type="AlphaFoldDB" id="A0A328HFI1"/>
<feature type="transmembrane region" description="Helical" evidence="6">
    <location>
        <begin position="162"/>
        <end position="181"/>
    </location>
</feature>
<keyword evidence="3 6" id="KW-0812">Transmembrane</keyword>
<feature type="transmembrane region" description="Helical" evidence="6">
    <location>
        <begin position="398"/>
        <end position="419"/>
    </location>
</feature>
<comment type="subcellular location">
    <subcellularLocation>
        <location evidence="1">Cell membrane</location>
        <topology evidence="1">Multi-pass membrane protein</topology>
    </subcellularLocation>
</comment>
<dbReference type="GO" id="GO:0005886">
    <property type="term" value="C:plasma membrane"/>
    <property type="evidence" value="ECO:0007669"/>
    <property type="project" value="UniProtKB-SubCell"/>
</dbReference>
<evidence type="ECO:0000256" key="3">
    <source>
        <dbReference type="ARBA" id="ARBA00022692"/>
    </source>
</evidence>
<dbReference type="PANTHER" id="PTHR30250">
    <property type="entry name" value="PST FAMILY PREDICTED COLANIC ACID TRANSPORTER"/>
    <property type="match status" value="1"/>
</dbReference>
<evidence type="ECO:0000256" key="1">
    <source>
        <dbReference type="ARBA" id="ARBA00004651"/>
    </source>
</evidence>
<dbReference type="OrthoDB" id="4927012at2"/>
<feature type="transmembrane region" description="Helical" evidence="6">
    <location>
        <begin position="126"/>
        <end position="150"/>
    </location>
</feature>
<name>A0A328HFI1_ARTGO</name>
<dbReference type="RefSeq" id="WP_111904279.1">
    <property type="nucleotide sequence ID" value="NZ_QLNP01000082.1"/>
</dbReference>
<feature type="transmembrane region" description="Helical" evidence="6">
    <location>
        <begin position="340"/>
        <end position="360"/>
    </location>
</feature>
<dbReference type="EMBL" id="QLNP01000082">
    <property type="protein sequence ID" value="RAM36891.1"/>
    <property type="molecule type" value="Genomic_DNA"/>
</dbReference>
<evidence type="ECO:0000313" key="8">
    <source>
        <dbReference type="Proteomes" id="UP000249166"/>
    </source>
</evidence>
<keyword evidence="2" id="KW-1003">Cell membrane</keyword>
<keyword evidence="4 6" id="KW-1133">Transmembrane helix</keyword>
<feature type="transmembrane region" description="Helical" evidence="6">
    <location>
        <begin position="187"/>
        <end position="207"/>
    </location>
</feature>
<gene>
    <name evidence="7" type="ORF">DBZ45_12785</name>
</gene>
<dbReference type="InterPro" id="IPR050833">
    <property type="entry name" value="Poly_Biosynth_Transport"/>
</dbReference>
<evidence type="ECO:0000313" key="7">
    <source>
        <dbReference type="EMBL" id="RAM36891.1"/>
    </source>
</evidence>
<comment type="caution">
    <text evidence="7">The sequence shown here is derived from an EMBL/GenBank/DDBJ whole genome shotgun (WGS) entry which is preliminary data.</text>
</comment>